<protein>
    <submittedName>
        <fullName evidence="1">ABC transporter permease subunit</fullName>
    </submittedName>
</protein>
<organism evidence="1 2">
    <name type="scientific">Bradyrhizobium barranii subsp. apii</name>
    <dbReference type="NCBI Taxonomy" id="2819348"/>
    <lineage>
        <taxon>Bacteria</taxon>
        <taxon>Pseudomonadati</taxon>
        <taxon>Pseudomonadota</taxon>
        <taxon>Alphaproteobacteria</taxon>
        <taxon>Hyphomicrobiales</taxon>
        <taxon>Nitrobacteraceae</taxon>
        <taxon>Bradyrhizobium</taxon>
        <taxon>Bradyrhizobium barranii</taxon>
    </lineage>
</organism>
<reference evidence="1" key="2">
    <citation type="submission" date="2022-04" db="EMBL/GenBank/DDBJ databases">
        <authorList>
            <person name="Bromfield E.S.P."/>
            <person name="Cloutier S."/>
        </authorList>
    </citation>
    <scope>NUCLEOTIDE SEQUENCE</scope>
    <source>
        <strain evidence="1">1S5</strain>
    </source>
</reference>
<dbReference type="GO" id="GO:0005886">
    <property type="term" value="C:plasma membrane"/>
    <property type="evidence" value="ECO:0007669"/>
    <property type="project" value="UniProtKB-SubCell"/>
</dbReference>
<evidence type="ECO:0000313" key="2">
    <source>
        <dbReference type="Proteomes" id="UP000551709"/>
    </source>
</evidence>
<dbReference type="GO" id="GO:0140359">
    <property type="term" value="F:ABC-type transporter activity"/>
    <property type="evidence" value="ECO:0007669"/>
    <property type="project" value="InterPro"/>
</dbReference>
<dbReference type="InterPro" id="IPR021913">
    <property type="entry name" value="DUF3526"/>
</dbReference>
<name>A0A8T5VA71_9BRAD</name>
<dbReference type="RefSeq" id="WP_166093665.1">
    <property type="nucleotide sequence ID" value="NZ_CP096255.1"/>
</dbReference>
<dbReference type="Pfam" id="PF12679">
    <property type="entry name" value="ABC2_membrane_2"/>
    <property type="match status" value="1"/>
</dbReference>
<dbReference type="PANTHER" id="PTHR43471">
    <property type="entry name" value="ABC TRANSPORTER PERMEASE"/>
    <property type="match status" value="1"/>
</dbReference>
<dbReference type="Pfam" id="PF12040">
    <property type="entry name" value="DUF3526"/>
    <property type="match status" value="1"/>
</dbReference>
<proteinExistence type="predicted"/>
<dbReference type="EMBL" id="CP096255">
    <property type="protein sequence ID" value="UPT84645.1"/>
    <property type="molecule type" value="Genomic_DNA"/>
</dbReference>
<dbReference type="Proteomes" id="UP000551709">
    <property type="component" value="Chromosome"/>
</dbReference>
<accession>A0A8T5VA71</accession>
<gene>
    <name evidence="1" type="ORF">HAP41_0000030370</name>
</gene>
<reference evidence="1" key="1">
    <citation type="journal article" date="2017" name="Syst. Appl. Microbiol.">
        <title>Soybeans inoculated with root zone soils of Canadian native legumes harbour diverse and novel Bradyrhizobium spp. that possess agricultural potential.</title>
        <authorList>
            <person name="Bromfield E.S.P."/>
            <person name="Cloutier S."/>
            <person name="Tambong J.T."/>
            <person name="Tran Thi T.V."/>
        </authorList>
    </citation>
    <scope>NUCLEOTIDE SEQUENCE</scope>
    <source>
        <strain evidence="1">1S5</strain>
    </source>
</reference>
<sequence>MFRTIAVKDLRELSRDGRLLWGAILIMALMLVASAAGWNRQAQVNSERTAGQALDYQAWLNQGPRHPHDAAEQGMHVFKPEPPLAVFDPGIEPFVGSTVWLQAHRQSELKFRPAQDATGLQRFGELSPAWILQVLLPLLIVIVGFNAVSGERGTLRQLLSIGVSGRSLLLGKAVALAGCVGILIVPLGLAFATIVLARLPAGERLDVAYRMMLLSAGYGLYLGFYIFLTLAISALARSSRAALVLLLGFWVTTTLIAPRTASEAANLVYPTPSRLDFNDHLSHEISEAADEAWNSNFGVRTQWDASLPLSKWGAALKVDDQAGYGVLDKTFGKLWDTFENQQRLQQYGGIAIPVIALRDFSMGLAGTDFSQHRDFSTAAEMQRRKIQDIVSQDLIDHADPLGNAHFTYKAQSSLWATVPQFKYQLPPASFALTHHWPALVLLAITFGLAIGLARYGISRPLMR</sequence>
<dbReference type="PANTHER" id="PTHR43471:SF1">
    <property type="entry name" value="ABC TRANSPORTER PERMEASE PROTEIN NOSY-RELATED"/>
    <property type="match status" value="1"/>
</dbReference>
<dbReference type="AlphaFoldDB" id="A0A8T5VA71"/>
<evidence type="ECO:0000313" key="1">
    <source>
        <dbReference type="EMBL" id="UPT84645.1"/>
    </source>
</evidence>